<dbReference type="Pfam" id="PF01176">
    <property type="entry name" value="eIF-1a"/>
    <property type="match status" value="1"/>
</dbReference>
<dbReference type="Proteomes" id="UP001477443">
    <property type="component" value="Chromosome"/>
</dbReference>
<evidence type="ECO:0000313" key="8">
    <source>
        <dbReference type="Proteomes" id="UP001477443"/>
    </source>
</evidence>
<dbReference type="InterPro" id="IPR012340">
    <property type="entry name" value="NA-bd_OB-fold"/>
</dbReference>
<protein>
    <recommendedName>
        <fullName evidence="4 5">Translation initiation factor IF-1</fullName>
    </recommendedName>
</protein>
<accession>A0ABZ2RWT6</accession>
<keyword evidence="4" id="KW-0963">Cytoplasm</keyword>
<dbReference type="PROSITE" id="PS50832">
    <property type="entry name" value="S1_IF1_TYPE"/>
    <property type="match status" value="1"/>
</dbReference>
<comment type="function">
    <text evidence="4">One of the essential components for the initiation of protein synthesis. Stabilizes the binding of IF-2 and IF-3 on the 30S subunit to which N-formylmethionyl-tRNA(fMet) subsequently binds. Helps modulate mRNA selection, yielding the 30S pre-initiation complex (PIC). Upon addition of the 50S ribosomal subunit IF-1, IF-2 and IF-3 are released leaving the mature 70S translation initiation complex.</text>
</comment>
<dbReference type="RefSeq" id="WP_027334992.1">
    <property type="nucleotide sequence ID" value="NZ_CP148067.1"/>
</dbReference>
<dbReference type="CDD" id="cd04451">
    <property type="entry name" value="S1_IF1"/>
    <property type="match status" value="1"/>
</dbReference>
<dbReference type="SUPFAM" id="SSF50249">
    <property type="entry name" value="Nucleic acid-binding proteins"/>
    <property type="match status" value="1"/>
</dbReference>
<keyword evidence="8" id="KW-1185">Reference proteome</keyword>
<dbReference type="NCBIfam" id="TIGR00008">
    <property type="entry name" value="infA"/>
    <property type="match status" value="1"/>
</dbReference>
<keyword evidence="3 4" id="KW-0648">Protein biosynthesis</keyword>
<evidence type="ECO:0000313" key="7">
    <source>
        <dbReference type="EMBL" id="WXL29286.1"/>
    </source>
</evidence>
<organism evidence="7 8">
    <name type="scientific">Mycoplasmopsis felifaucium</name>
    <dbReference type="NCBI Taxonomy" id="35768"/>
    <lineage>
        <taxon>Bacteria</taxon>
        <taxon>Bacillati</taxon>
        <taxon>Mycoplasmatota</taxon>
        <taxon>Mycoplasmoidales</taxon>
        <taxon>Metamycoplasmataceae</taxon>
        <taxon>Mycoplasmopsis</taxon>
    </lineage>
</organism>
<evidence type="ECO:0000256" key="4">
    <source>
        <dbReference type="HAMAP-Rule" id="MF_00075"/>
    </source>
</evidence>
<evidence type="ECO:0000256" key="2">
    <source>
        <dbReference type="ARBA" id="ARBA00022540"/>
    </source>
</evidence>
<feature type="domain" description="S1-like" evidence="6">
    <location>
        <begin position="1"/>
        <end position="71"/>
    </location>
</feature>
<gene>
    <name evidence="4 7" type="primary">infA</name>
    <name evidence="7" type="ORF">WG617_01390</name>
</gene>
<keyword evidence="4" id="KW-0694">RNA-binding</keyword>
<dbReference type="InterPro" id="IPR004368">
    <property type="entry name" value="TIF_IF1"/>
</dbReference>
<dbReference type="PANTHER" id="PTHR33370:SF1">
    <property type="entry name" value="TRANSLATION INITIATION FACTOR IF-1, CHLOROPLASTIC"/>
    <property type="match status" value="1"/>
</dbReference>
<proteinExistence type="inferred from homology"/>
<keyword evidence="2 4" id="KW-0396">Initiation factor</keyword>
<comment type="subcellular location">
    <subcellularLocation>
        <location evidence="4">Cytoplasm</location>
    </subcellularLocation>
</comment>
<dbReference type="GO" id="GO:0003743">
    <property type="term" value="F:translation initiation factor activity"/>
    <property type="evidence" value="ECO:0007669"/>
    <property type="project" value="UniProtKB-KW"/>
</dbReference>
<evidence type="ECO:0000256" key="3">
    <source>
        <dbReference type="ARBA" id="ARBA00022917"/>
    </source>
</evidence>
<comment type="subunit">
    <text evidence="4">Component of the 30S ribosomal translation pre-initiation complex which assembles on the 30S ribosome in the order IF-2 and IF-3, IF-1 and N-formylmethionyl-tRNA(fMet); mRNA recruitment can occur at any time during PIC assembly.</text>
</comment>
<dbReference type="PANTHER" id="PTHR33370">
    <property type="entry name" value="TRANSLATION INITIATION FACTOR IF-1, CHLOROPLASTIC"/>
    <property type="match status" value="1"/>
</dbReference>
<name>A0ABZ2RWT6_9BACT</name>
<evidence type="ECO:0000256" key="1">
    <source>
        <dbReference type="ARBA" id="ARBA00010939"/>
    </source>
</evidence>
<evidence type="ECO:0000256" key="5">
    <source>
        <dbReference type="NCBIfam" id="TIGR00008"/>
    </source>
</evidence>
<keyword evidence="4" id="KW-0699">rRNA-binding</keyword>
<dbReference type="EMBL" id="CP148067">
    <property type="protein sequence ID" value="WXL29286.1"/>
    <property type="molecule type" value="Genomic_DNA"/>
</dbReference>
<dbReference type="Gene3D" id="2.40.50.140">
    <property type="entry name" value="Nucleic acid-binding proteins"/>
    <property type="match status" value="1"/>
</dbReference>
<dbReference type="InterPro" id="IPR006196">
    <property type="entry name" value="RNA-binding_domain_S1_IF1"/>
</dbReference>
<evidence type="ECO:0000259" key="6">
    <source>
        <dbReference type="PROSITE" id="PS50832"/>
    </source>
</evidence>
<sequence>MAKDAIKLRATVEEAYSTDEYLVKLENGLVIKAHISGKMRVNHIRILPGDEVDVELSPYNLQLGRITYRHK</sequence>
<comment type="similarity">
    <text evidence="1 4">Belongs to the IF-1 family.</text>
</comment>
<reference evidence="7" key="1">
    <citation type="submission" date="2024-03" db="EMBL/GenBank/DDBJ databases">
        <title>Complete genome sequence of Mycoplasma felifaucium Z921 isolated from the trachea of a cheetah.</title>
        <authorList>
            <person name="Spergser J."/>
        </authorList>
    </citation>
    <scope>NUCLEOTIDE SEQUENCE [LARGE SCALE GENOMIC DNA]</scope>
    <source>
        <strain evidence="7">Z921</strain>
    </source>
</reference>
<dbReference type="HAMAP" id="MF_00075">
    <property type="entry name" value="IF_1"/>
    <property type="match status" value="1"/>
</dbReference>